<dbReference type="InterPro" id="IPR050109">
    <property type="entry name" value="HTH-type_TetR-like_transc_reg"/>
</dbReference>
<dbReference type="SUPFAM" id="SSF48498">
    <property type="entry name" value="Tetracyclin repressor-like, C-terminal domain"/>
    <property type="match status" value="1"/>
</dbReference>
<dbReference type="Gene3D" id="1.10.10.60">
    <property type="entry name" value="Homeodomain-like"/>
    <property type="match status" value="1"/>
</dbReference>
<dbReference type="Gene3D" id="1.10.357.10">
    <property type="entry name" value="Tetracycline Repressor, domain 2"/>
    <property type="match status" value="1"/>
</dbReference>
<dbReference type="AlphaFoldDB" id="A0A7I7Y3F5"/>
<dbReference type="InterPro" id="IPR036271">
    <property type="entry name" value="Tet_transcr_reg_TetR-rel_C_sf"/>
</dbReference>
<dbReference type="PANTHER" id="PTHR30055:SF184">
    <property type="entry name" value="HTH-TYPE TRANSCRIPTIONAL REGULATOR ETHR"/>
    <property type="match status" value="1"/>
</dbReference>
<dbReference type="Pfam" id="PF21313">
    <property type="entry name" value="EthR_C"/>
    <property type="match status" value="1"/>
</dbReference>
<keyword evidence="3" id="KW-1185">Reference proteome</keyword>
<evidence type="ECO:0000313" key="3">
    <source>
        <dbReference type="Proteomes" id="UP000466931"/>
    </source>
</evidence>
<proteinExistence type="predicted"/>
<dbReference type="PRINTS" id="PR00455">
    <property type="entry name" value="HTHTETR"/>
</dbReference>
<dbReference type="InterPro" id="IPR009057">
    <property type="entry name" value="Homeodomain-like_sf"/>
</dbReference>
<reference evidence="2" key="2">
    <citation type="submission" date="2020-02" db="EMBL/GenBank/DDBJ databases">
        <authorList>
            <person name="Matsumoto Y."/>
            <person name="Motooka D."/>
            <person name="Nakamura S."/>
        </authorList>
    </citation>
    <scope>NUCLEOTIDE SEQUENCE</scope>
    <source>
        <strain evidence="2">JCM 13671</strain>
    </source>
</reference>
<dbReference type="Proteomes" id="UP000466931">
    <property type="component" value="Chromosome"/>
</dbReference>
<name>A0A7I7Y3F5_9MYCO</name>
<protein>
    <submittedName>
        <fullName evidence="2">TetR family transcriptional regulator</fullName>
    </submittedName>
</protein>
<dbReference type="RefSeq" id="WP_163645488.1">
    <property type="nucleotide sequence ID" value="NZ_AP022612.1"/>
</dbReference>
<dbReference type="GO" id="GO:0003700">
    <property type="term" value="F:DNA-binding transcription factor activity"/>
    <property type="evidence" value="ECO:0007669"/>
    <property type="project" value="TreeGrafter"/>
</dbReference>
<sequence length="213" mass="23307">MSETEIGRPSGDRRAPGRGELQRARLVGAVQELLCDHSLAELSVLQITRHAGVTRSAFYFYFESKYALLAAAMDQVWARFAAARPLLDGLDLTSAPSDLTRQITRDAVEIWHQHHGLLAAVVEARSSDAQIARQWSDLTTQTTGQICQVLNLLQSAGKVKPASEDLPGLVSALMGMTVWTLLERGATADASQREEVVDVISAVWLAAVWGVRW</sequence>
<dbReference type="InterPro" id="IPR001647">
    <property type="entry name" value="HTH_TetR"/>
</dbReference>
<dbReference type="Pfam" id="PF00440">
    <property type="entry name" value="TetR_N"/>
    <property type="match status" value="1"/>
</dbReference>
<accession>A0A7I7Y3F5</accession>
<evidence type="ECO:0000313" key="2">
    <source>
        <dbReference type="EMBL" id="BBZ36168.1"/>
    </source>
</evidence>
<dbReference type="InterPro" id="IPR049397">
    <property type="entry name" value="EthR_C"/>
</dbReference>
<reference evidence="2" key="1">
    <citation type="journal article" date="2019" name="Emerg. Microbes Infect.">
        <title>Comprehensive subspecies identification of 175 nontuberculous mycobacteria species based on 7547 genomic profiles.</title>
        <authorList>
            <person name="Matsumoto Y."/>
            <person name="Kinjo T."/>
            <person name="Motooka D."/>
            <person name="Nabeya D."/>
            <person name="Jung N."/>
            <person name="Uechi K."/>
            <person name="Horii T."/>
            <person name="Iida T."/>
            <person name="Fujita J."/>
            <person name="Nakamura S."/>
        </authorList>
    </citation>
    <scope>NUCLEOTIDE SEQUENCE [LARGE SCALE GENOMIC DNA]</scope>
    <source>
        <strain evidence="2">JCM 13671</strain>
    </source>
</reference>
<keyword evidence="1" id="KW-0238">DNA-binding</keyword>
<evidence type="ECO:0000256" key="1">
    <source>
        <dbReference type="ARBA" id="ARBA00023125"/>
    </source>
</evidence>
<dbReference type="GO" id="GO:0000976">
    <property type="term" value="F:transcription cis-regulatory region binding"/>
    <property type="evidence" value="ECO:0007669"/>
    <property type="project" value="TreeGrafter"/>
</dbReference>
<dbReference type="SUPFAM" id="SSF46689">
    <property type="entry name" value="Homeodomain-like"/>
    <property type="match status" value="1"/>
</dbReference>
<gene>
    <name evidence="2" type="ORF">MCNF_47730</name>
</gene>
<dbReference type="PROSITE" id="PS50977">
    <property type="entry name" value="HTH_TETR_2"/>
    <property type="match status" value="1"/>
</dbReference>
<dbReference type="EMBL" id="AP022612">
    <property type="protein sequence ID" value="BBZ36168.1"/>
    <property type="molecule type" value="Genomic_DNA"/>
</dbReference>
<dbReference type="PANTHER" id="PTHR30055">
    <property type="entry name" value="HTH-TYPE TRANSCRIPTIONAL REGULATOR RUTR"/>
    <property type="match status" value="1"/>
</dbReference>
<organism evidence="2 3">
    <name type="scientific">Mycolicibacterium confluentis</name>
    <dbReference type="NCBI Taxonomy" id="28047"/>
    <lineage>
        <taxon>Bacteria</taxon>
        <taxon>Bacillati</taxon>
        <taxon>Actinomycetota</taxon>
        <taxon>Actinomycetes</taxon>
        <taxon>Mycobacteriales</taxon>
        <taxon>Mycobacteriaceae</taxon>
        <taxon>Mycolicibacterium</taxon>
    </lineage>
</organism>